<proteinExistence type="predicted"/>
<keyword evidence="2" id="KW-0396">Initiation factor</keyword>
<feature type="domain" description="MIF4G" evidence="1">
    <location>
        <begin position="32"/>
        <end position="254"/>
    </location>
</feature>
<dbReference type="EMBL" id="JBANAX010000132">
    <property type="protein sequence ID" value="KAL1221250.1"/>
    <property type="molecule type" value="Genomic_DNA"/>
</dbReference>
<dbReference type="InterPro" id="IPR003890">
    <property type="entry name" value="MIF4G-like_typ-3"/>
</dbReference>
<dbReference type="Gene3D" id="1.25.40.180">
    <property type="match status" value="1"/>
</dbReference>
<dbReference type="Proteomes" id="UP001558713">
    <property type="component" value="Unassembled WGS sequence"/>
</dbReference>
<evidence type="ECO:0000259" key="1">
    <source>
        <dbReference type="SMART" id="SM00543"/>
    </source>
</evidence>
<dbReference type="SUPFAM" id="SSF48371">
    <property type="entry name" value="ARM repeat"/>
    <property type="match status" value="1"/>
</dbReference>
<dbReference type="PANTHER" id="PTHR23253">
    <property type="entry name" value="EUKARYOTIC TRANSLATION INITIATION FACTOR 4 GAMMA"/>
    <property type="match status" value="1"/>
</dbReference>
<dbReference type="GO" id="GO:0003743">
    <property type="term" value="F:translation initiation factor activity"/>
    <property type="evidence" value="ECO:0007669"/>
    <property type="project" value="UniProtKB-KW"/>
</dbReference>
<comment type="caution">
    <text evidence="2">The sequence shown here is derived from an EMBL/GenBank/DDBJ whole genome shotgun (WGS) entry which is preliminary data.</text>
</comment>
<organism evidence="2 3">
    <name type="scientific">Cardamine amara subsp. amara</name>
    <dbReference type="NCBI Taxonomy" id="228776"/>
    <lineage>
        <taxon>Eukaryota</taxon>
        <taxon>Viridiplantae</taxon>
        <taxon>Streptophyta</taxon>
        <taxon>Embryophyta</taxon>
        <taxon>Tracheophyta</taxon>
        <taxon>Spermatophyta</taxon>
        <taxon>Magnoliopsida</taxon>
        <taxon>eudicotyledons</taxon>
        <taxon>Gunneridae</taxon>
        <taxon>Pentapetalae</taxon>
        <taxon>rosids</taxon>
        <taxon>malvids</taxon>
        <taxon>Brassicales</taxon>
        <taxon>Brassicaceae</taxon>
        <taxon>Cardamineae</taxon>
        <taxon>Cardamine</taxon>
    </lineage>
</organism>
<dbReference type="AlphaFoldDB" id="A0ABD1BVN1"/>
<protein>
    <submittedName>
        <fullName evidence="2">Eukaryotic translation initiation factor isoform 4G-1</fullName>
    </submittedName>
</protein>
<dbReference type="InterPro" id="IPR016024">
    <property type="entry name" value="ARM-type_fold"/>
</dbReference>
<sequence length="254" mass="29505">MVEKNNMRNAKLVCFRSSVLLQDWITFRALALENRSWLTNQIVQEKYGHLLNQLINSCTTVDILKDVVALIFDKAVLEPTFCPMYAQLCYDIHDKLPTFEDPEPLGCKILFKKVLLNTCQIVFEGADELSEEIRKMNAPDQKAERTDKEILLNLRTLGNLRLIGELFSRRMVTNSIVDRIVEKLLSDAEELCPSEEKLEAVCLFLQTVSNSPDWVESKEKHLKAKYFRRLKILSNHPQLIIRTRVMIRNVINLR</sequence>
<name>A0ABD1BVN1_CARAN</name>
<evidence type="ECO:0000313" key="2">
    <source>
        <dbReference type="EMBL" id="KAL1221250.1"/>
    </source>
</evidence>
<dbReference type="Pfam" id="PF02854">
    <property type="entry name" value="MIF4G"/>
    <property type="match status" value="1"/>
</dbReference>
<keyword evidence="3" id="KW-1185">Reference proteome</keyword>
<dbReference type="SMART" id="SM00543">
    <property type="entry name" value="MIF4G"/>
    <property type="match status" value="1"/>
</dbReference>
<evidence type="ECO:0000313" key="3">
    <source>
        <dbReference type="Proteomes" id="UP001558713"/>
    </source>
</evidence>
<accession>A0ABD1BVN1</accession>
<dbReference type="PANTHER" id="PTHR23253:SF53">
    <property type="entry name" value="EUKARYOTIC TRANSLATION INITIATION FACTOR ISOFORM 4G-1"/>
    <property type="match status" value="1"/>
</dbReference>
<reference evidence="2 3" key="1">
    <citation type="submission" date="2024-04" db="EMBL/GenBank/DDBJ databases">
        <title>Genome assembly C_amara_ONT_v2.</title>
        <authorList>
            <person name="Yant L."/>
            <person name="Moore C."/>
            <person name="Slenker M."/>
        </authorList>
    </citation>
    <scope>NUCLEOTIDE SEQUENCE [LARGE SCALE GENOMIC DNA]</scope>
    <source>
        <tissue evidence="2">Leaf</tissue>
    </source>
</reference>
<keyword evidence="2" id="KW-0648">Protein biosynthesis</keyword>
<gene>
    <name evidence="2" type="ORF">V5N11_011432</name>
</gene>